<evidence type="ECO:0000313" key="7">
    <source>
        <dbReference type="EMBL" id="MBN3292718.1"/>
    </source>
</evidence>
<feature type="region of interest" description="Disordered" evidence="5">
    <location>
        <begin position="551"/>
        <end position="595"/>
    </location>
</feature>
<dbReference type="Proteomes" id="UP001166052">
    <property type="component" value="Unassembled WGS sequence"/>
</dbReference>
<feature type="region of interest" description="Disordered" evidence="5">
    <location>
        <begin position="18"/>
        <end position="47"/>
    </location>
</feature>
<dbReference type="SUPFAM" id="SSF52833">
    <property type="entry name" value="Thioredoxin-like"/>
    <property type="match status" value="1"/>
</dbReference>
<evidence type="ECO:0000259" key="6">
    <source>
        <dbReference type="Pfam" id="PF08662"/>
    </source>
</evidence>
<evidence type="ECO:0000256" key="4">
    <source>
        <dbReference type="ARBA" id="ARBA00023284"/>
    </source>
</evidence>
<dbReference type="PANTHER" id="PTHR46894">
    <property type="entry name" value="TSC22 DOMAIN FAMILY PROTEIN 2"/>
    <property type="match status" value="1"/>
</dbReference>
<dbReference type="EMBL" id="JAAWVN010017942">
    <property type="protein sequence ID" value="MBN3292718.1"/>
    <property type="molecule type" value="Genomic_DNA"/>
</dbReference>
<dbReference type="SUPFAM" id="SSF82171">
    <property type="entry name" value="DPP6 N-terminal domain-like"/>
    <property type="match status" value="1"/>
</dbReference>
<feature type="compositionally biased region" description="Acidic residues" evidence="5">
    <location>
        <begin position="29"/>
        <end position="38"/>
    </location>
</feature>
<feature type="non-terminal residue" evidence="7">
    <location>
        <position position="1418"/>
    </location>
</feature>
<gene>
    <name evidence="7" type="primary">Eif2a</name>
    <name evidence="7" type="ORF">GTO92_0009343</name>
</gene>
<keyword evidence="4" id="KW-0676">Redox-active center</keyword>
<feature type="compositionally biased region" description="Basic and acidic residues" evidence="5">
    <location>
        <begin position="1115"/>
        <end position="1137"/>
    </location>
</feature>
<reference evidence="7" key="1">
    <citation type="journal article" date="2021" name="Cell">
        <title>Tracing the genetic footprints of vertebrate landing in non-teleost ray-finned fishes.</title>
        <authorList>
            <person name="Bi X."/>
            <person name="Wang K."/>
            <person name="Yang L."/>
            <person name="Pan H."/>
            <person name="Jiang H."/>
            <person name="Wei Q."/>
            <person name="Fang M."/>
            <person name="Yu H."/>
            <person name="Zhu C."/>
            <person name="Cai Y."/>
            <person name="He Y."/>
            <person name="Gan X."/>
            <person name="Zeng H."/>
            <person name="Yu D."/>
            <person name="Zhu Y."/>
            <person name="Jiang H."/>
            <person name="Qiu Q."/>
            <person name="Yang H."/>
            <person name="Zhang Y.E."/>
            <person name="Wang W."/>
            <person name="Zhu M."/>
            <person name="He S."/>
            <person name="Zhang G."/>
        </authorList>
    </citation>
    <scope>NUCLEOTIDE SEQUENCE</scope>
    <source>
        <strain evidence="7">Bchr_001</strain>
    </source>
</reference>
<dbReference type="InterPro" id="IPR011893">
    <property type="entry name" value="Selenoprotein_Rdx-typ"/>
</dbReference>
<comment type="caution">
    <text evidence="7">The sequence shown here is derived from an EMBL/GenBank/DDBJ whole genome shotgun (WGS) entry which is preliminary data.</text>
</comment>
<protein>
    <submittedName>
        <fullName evidence="7">EIF2A factor</fullName>
    </submittedName>
</protein>
<dbReference type="Gene3D" id="3.40.30.10">
    <property type="entry name" value="Glutaredoxin"/>
    <property type="match status" value="1"/>
</dbReference>
<organism evidence="7 8">
    <name type="scientific">Polypterus senegalus</name>
    <name type="common">Senegal bichir</name>
    <dbReference type="NCBI Taxonomy" id="55291"/>
    <lineage>
        <taxon>Eukaryota</taxon>
        <taxon>Metazoa</taxon>
        <taxon>Chordata</taxon>
        <taxon>Craniata</taxon>
        <taxon>Vertebrata</taxon>
        <taxon>Euteleostomi</taxon>
        <taxon>Actinopterygii</taxon>
        <taxon>Polypteriformes</taxon>
        <taxon>Polypteridae</taxon>
        <taxon>Polypterus</taxon>
    </lineage>
</organism>
<dbReference type="PANTHER" id="PTHR46894:SF1">
    <property type="entry name" value="TSC22 DOMAIN FAMILY PROTEIN 2"/>
    <property type="match status" value="1"/>
</dbReference>
<proteinExistence type="predicted"/>
<feature type="domain" description="Translation initiation factor beta propellor-like" evidence="6">
    <location>
        <begin position="837"/>
        <end position="1030"/>
    </location>
</feature>
<dbReference type="InterPro" id="IPR053049">
    <property type="entry name" value="TSC22_domain_protein_2"/>
</dbReference>
<dbReference type="Pfam" id="PF08662">
    <property type="entry name" value="eIF2A"/>
    <property type="match status" value="1"/>
</dbReference>
<evidence type="ECO:0000313" key="8">
    <source>
        <dbReference type="Proteomes" id="UP001166052"/>
    </source>
</evidence>
<feature type="region of interest" description="Disordered" evidence="5">
    <location>
        <begin position="503"/>
        <end position="523"/>
    </location>
</feature>
<dbReference type="InterPro" id="IPR015943">
    <property type="entry name" value="WD40/YVTN_repeat-like_dom_sf"/>
</dbReference>
<feature type="region of interest" description="Disordered" evidence="5">
    <location>
        <begin position="621"/>
        <end position="663"/>
    </location>
</feature>
<evidence type="ECO:0000256" key="3">
    <source>
        <dbReference type="ARBA" id="ARBA00022917"/>
    </source>
</evidence>
<keyword evidence="8" id="KW-1185">Reference proteome</keyword>
<accession>A0ABS2Z260</accession>
<feature type="region of interest" description="Disordered" evidence="5">
    <location>
        <begin position="1060"/>
        <end position="1155"/>
    </location>
</feature>
<dbReference type="NCBIfam" id="TIGR02174">
    <property type="entry name" value="CXXU_selWTH"/>
    <property type="match status" value="1"/>
</dbReference>
<feature type="non-terminal residue" evidence="7">
    <location>
        <position position="1"/>
    </location>
</feature>
<evidence type="ECO:0000256" key="2">
    <source>
        <dbReference type="ARBA" id="ARBA00022574"/>
    </source>
</evidence>
<dbReference type="Gene3D" id="2.130.10.10">
    <property type="entry name" value="YVTN repeat-like/Quinoprotein amine dehydrogenase"/>
    <property type="match status" value="1"/>
</dbReference>
<keyword evidence="2" id="KW-0853">WD repeat</keyword>
<sequence>MSKMPTKKKSCFQITSVTQAQVAASSITDETESLDDPDESRTEDVSSEIFDVSRATDFEPEEVCERSSSEETLNNVAETEVTTLLIPQDGQLGTVGTAPPNGTFSPRSVLLTGHSVAANIVQVSAVISGGGQPQPPTAQSGVLQPIASTMSSGPATASQVPPAVAATTCSSRFRVIKLDHGTGEPFRRGRWTCMEFYERDSEGSVITRTVDSIRNANVLDHNTDRDSGLGATGGSIVAPSAHSMQGPDATGDSLFIAASQLHQSEGTTPSSQQQTYSIGQPSVGGSVAHGCFQPQVYPPLTLPSQQMLVPPVQTQVTTQPSAPQTLLPQVHSGISIQSQNVPSQPPGIVMPSQQPTIQKPASVAPVTQPQQFPFQGQPSQVPPVHLLPTQTTLVPSTQSDYLQHLPIIQQAQQNVQGSTAQTLQVSSLPVGQSVIHGSSPVITPAAPGAQLLGLQTQPGDSAGQVAGVIQGTSAPALCVLQQQGGGVVQQGVGAVSVVAQQQPQPMSQLQPPGVGGSSQVSGVPSGPHPVVAAIQNVPAIVPTIGMTSGSSSVPAVVPSVSSTPATMPNVPSTTGQSSLPSQSQSPRSTTLSSQTGGQIMQNVTNIVPNLPQTNFVQFQAQSQPAVSQADENRRMSDVLPQPPVISGKEPPKPPVPENQSAATPVNNLPSVLRIQLPIDGDEERNPSTAFYQAFSGSKIQDSKNINNGTSVTSAAIDNKIEQAMLSVTFLPISESEIKRTVEHSDSYYIWLFWFSWQFNQSLTDNKKKPGEQPDQTRVSDTIANKLHLQKVSGFVLSPGSQPSKVAVYVPGSKGGPSFVRLYQYPNFGGPTTALANKSFFKADSVEMLWNKKGTAVLITASTEVDKTGASYYGEQTLHYVATNGESAVVQLAKNGPIYSVEWNPSSDEFCVVYGFMPAKATVFNIKCEPVFDFGTGPRNAVYYSPQGHILVLAGFGNLRGHMEVWDTKKYKMISKPQAADSTHFYWCPDGEHIVTATCSPRLKVGNGYKIWHYTGAVLYKYDSPQNGELWRVLWQPFLQGVFKEKPIKYQAVQSDICSTETKPAQAYRPPALRNKPSSFSKLHEDEPPQNMKPHVECDKQLSKSALKNQKKREAKKAARQEAKLDEGQDKHFAEEPKQIQTVLSAPSSSGDPELDKKIKNVKKKIKAIEQLKEQQAAGKQLEKNQIEKIQKEALLLKELEDLELELHFPEAFAERRARGVAFGGAFRAVHLRGKRRYRKETKNAVHCGTTPEIPDLIDLNSSCDDPSSPGKDSQIKVSPEDTSGCLRSTREYLISGTPTSALREKIIFHNPFIVFKLAIIGLIILGKDPFAFFGMQAPGIWQWGQENKVYACMMVFFLSNMIENQCMSTGAFEITLNDVPVWSKLESGHLPSMQQLVQILENEMKLNVHMDSLPPHRS</sequence>
<evidence type="ECO:0000256" key="1">
    <source>
        <dbReference type="ARBA" id="ARBA00022540"/>
    </source>
</evidence>
<dbReference type="Pfam" id="PF10262">
    <property type="entry name" value="Rdx"/>
    <property type="match status" value="1"/>
</dbReference>
<feature type="compositionally biased region" description="Polar residues" evidence="5">
    <location>
        <begin position="1138"/>
        <end position="1150"/>
    </location>
</feature>
<keyword evidence="1" id="KW-0396">Initiation factor</keyword>
<name>A0ABS2Z260_POLSE</name>
<evidence type="ECO:0000256" key="5">
    <source>
        <dbReference type="SAM" id="MobiDB-lite"/>
    </source>
</evidence>
<feature type="region of interest" description="Disordered" evidence="5">
    <location>
        <begin position="1263"/>
        <end position="1282"/>
    </location>
</feature>
<feature type="compositionally biased region" description="Polar residues" evidence="5">
    <location>
        <begin position="18"/>
        <end position="28"/>
    </location>
</feature>
<dbReference type="InterPro" id="IPR013979">
    <property type="entry name" value="TIF_beta_prop-like"/>
</dbReference>
<keyword evidence="3" id="KW-0648">Protein biosynthesis</keyword>
<feature type="region of interest" description="Disordered" evidence="5">
    <location>
        <begin position="224"/>
        <end position="249"/>
    </location>
</feature>
<dbReference type="InterPro" id="IPR036249">
    <property type="entry name" value="Thioredoxin-like_sf"/>
</dbReference>